<dbReference type="EMBL" id="JADBJN010000004">
    <property type="protein sequence ID" value="KAG5666686.1"/>
    <property type="molecule type" value="Genomic_DNA"/>
</dbReference>
<protein>
    <submittedName>
        <fullName evidence="1">Uncharacterized protein</fullName>
    </submittedName>
</protein>
<dbReference type="AlphaFoldDB" id="A0A9J6BAQ9"/>
<sequence>MDEFIVVVFTIDDSCAVIRKDWLVDEKSCFFPPTNEYNQAIKGKPKSSQRTWIVYDIVIQKKFATQRDADLYCKTMSDVGTSSDELQIQREREIKRKFPISTQKYNFQFKIKKY</sequence>
<comment type="caution">
    <text evidence="1">The sequence shown here is derived from an EMBL/GenBank/DDBJ whole genome shotgun (WGS) entry which is preliminary data.</text>
</comment>
<gene>
    <name evidence="1" type="ORF">PVAND_014701</name>
</gene>
<evidence type="ECO:0000313" key="1">
    <source>
        <dbReference type="EMBL" id="KAG5666686.1"/>
    </source>
</evidence>
<evidence type="ECO:0000313" key="2">
    <source>
        <dbReference type="Proteomes" id="UP001107558"/>
    </source>
</evidence>
<dbReference type="Proteomes" id="UP001107558">
    <property type="component" value="Chromosome 4"/>
</dbReference>
<accession>A0A9J6BAQ9</accession>
<name>A0A9J6BAQ9_POLVA</name>
<proteinExistence type="predicted"/>
<keyword evidence="2" id="KW-1185">Reference proteome</keyword>
<organism evidence="1 2">
    <name type="scientific">Polypedilum vanderplanki</name>
    <name type="common">Sleeping chironomid midge</name>
    <dbReference type="NCBI Taxonomy" id="319348"/>
    <lineage>
        <taxon>Eukaryota</taxon>
        <taxon>Metazoa</taxon>
        <taxon>Ecdysozoa</taxon>
        <taxon>Arthropoda</taxon>
        <taxon>Hexapoda</taxon>
        <taxon>Insecta</taxon>
        <taxon>Pterygota</taxon>
        <taxon>Neoptera</taxon>
        <taxon>Endopterygota</taxon>
        <taxon>Diptera</taxon>
        <taxon>Nematocera</taxon>
        <taxon>Chironomoidea</taxon>
        <taxon>Chironomidae</taxon>
        <taxon>Chironominae</taxon>
        <taxon>Polypedilum</taxon>
        <taxon>Polypedilum</taxon>
    </lineage>
</organism>
<reference evidence="1" key="1">
    <citation type="submission" date="2021-03" db="EMBL/GenBank/DDBJ databases">
        <title>Chromosome level genome of the anhydrobiotic midge Polypedilum vanderplanki.</title>
        <authorList>
            <person name="Yoshida Y."/>
            <person name="Kikawada T."/>
            <person name="Gusev O."/>
        </authorList>
    </citation>
    <scope>NUCLEOTIDE SEQUENCE</scope>
    <source>
        <strain evidence="1">NIAS01</strain>
        <tissue evidence="1">Whole body or cell culture</tissue>
    </source>
</reference>